<dbReference type="InterPro" id="IPR015422">
    <property type="entry name" value="PyrdxlP-dep_Trfase_small"/>
</dbReference>
<dbReference type="Pfam" id="PF00155">
    <property type="entry name" value="Aminotran_1_2"/>
    <property type="match status" value="1"/>
</dbReference>
<keyword evidence="8" id="KW-1185">Reference proteome</keyword>
<evidence type="ECO:0000259" key="6">
    <source>
        <dbReference type="PROSITE" id="PS50949"/>
    </source>
</evidence>
<dbReference type="RefSeq" id="WP_213167828.1">
    <property type="nucleotide sequence ID" value="NZ_CP058559.1"/>
</dbReference>
<keyword evidence="7" id="KW-0032">Aminotransferase</keyword>
<dbReference type="Gene3D" id="3.40.640.10">
    <property type="entry name" value="Type I PLP-dependent aspartate aminotransferase-like (Major domain)"/>
    <property type="match status" value="1"/>
</dbReference>
<dbReference type="PANTHER" id="PTHR46577">
    <property type="entry name" value="HTH-TYPE TRANSCRIPTIONAL REGULATORY PROTEIN GABR"/>
    <property type="match status" value="1"/>
</dbReference>
<keyword evidence="7" id="KW-0808">Transferase</keyword>
<gene>
    <name evidence="7" type="ORF">HYG86_05000</name>
</gene>
<dbReference type="PROSITE" id="PS50949">
    <property type="entry name" value="HTH_GNTR"/>
    <property type="match status" value="1"/>
</dbReference>
<dbReference type="InterPro" id="IPR004839">
    <property type="entry name" value="Aminotransferase_I/II_large"/>
</dbReference>
<keyword evidence="4" id="KW-0238">DNA-binding</keyword>
<evidence type="ECO:0000256" key="3">
    <source>
        <dbReference type="ARBA" id="ARBA00023015"/>
    </source>
</evidence>
<feature type="domain" description="HTH gntR-type" evidence="6">
    <location>
        <begin position="3"/>
        <end position="71"/>
    </location>
</feature>
<name>A0A7G9W661_ALKCA</name>
<sequence length="445" mass="51289">MEKTKVVMVKDYINNEIKHGRIKEGQRLPSCREVSSTLYINKITVNKAYKELEQEHKVYSVPRGGFYLIDSQQKKAVFPEIIDFRNVALEQRLIPYREFTHVMNKAVEMYKYSLFNYESEGGLLPLKDTLKGELEKDGVYTRPSNILITNGAQQAINLSLQYVFGKNKGKLLVEKPTYDLVLKLASHLGIEVTSIHRTEEGLDYKELEQIFKAGEIRAFYIMPRHHNPTGYALIEKDKQKIAQLAEKFNVLVIEDDYLADLGSRKGSMPIHYYDTSKQTVYIKSFSKAFMPGIRIGAAVFPQSISEEIKNFKYITDLNTSSLSQAALDLFIRSGMYQKHINKVKKSYERKLKRAREIFKVLSPEGLNWNVPGQGIFIWVQLPSHVDPHFFEKRLQQQKILVKNTQEFYHQGSEKDKNGQNYIRLCISGVTEKQINAISTILSALI</sequence>
<dbReference type="Proteomes" id="UP000516160">
    <property type="component" value="Chromosome"/>
</dbReference>
<dbReference type="SUPFAM" id="SSF53383">
    <property type="entry name" value="PLP-dependent transferases"/>
    <property type="match status" value="1"/>
</dbReference>
<keyword evidence="2" id="KW-0663">Pyridoxal phosphate</keyword>
<accession>A0A7G9W661</accession>
<dbReference type="SMART" id="SM00345">
    <property type="entry name" value="HTH_GNTR"/>
    <property type="match status" value="1"/>
</dbReference>
<dbReference type="KEGG" id="acae:HYG86_05000"/>
<dbReference type="GO" id="GO:0030170">
    <property type="term" value="F:pyridoxal phosphate binding"/>
    <property type="evidence" value="ECO:0007669"/>
    <property type="project" value="InterPro"/>
</dbReference>
<evidence type="ECO:0000256" key="4">
    <source>
        <dbReference type="ARBA" id="ARBA00023125"/>
    </source>
</evidence>
<dbReference type="Gene3D" id="3.90.1150.10">
    <property type="entry name" value="Aspartate Aminotransferase, domain 1"/>
    <property type="match status" value="1"/>
</dbReference>
<dbReference type="InterPro" id="IPR051446">
    <property type="entry name" value="HTH_trans_reg/aminotransferase"/>
</dbReference>
<dbReference type="GO" id="GO:0003700">
    <property type="term" value="F:DNA-binding transcription factor activity"/>
    <property type="evidence" value="ECO:0007669"/>
    <property type="project" value="InterPro"/>
</dbReference>
<dbReference type="GO" id="GO:0008483">
    <property type="term" value="F:transaminase activity"/>
    <property type="evidence" value="ECO:0007669"/>
    <property type="project" value="UniProtKB-KW"/>
</dbReference>
<evidence type="ECO:0000256" key="2">
    <source>
        <dbReference type="ARBA" id="ARBA00022898"/>
    </source>
</evidence>
<evidence type="ECO:0000313" key="7">
    <source>
        <dbReference type="EMBL" id="QNO14173.1"/>
    </source>
</evidence>
<comment type="similarity">
    <text evidence="1">In the C-terminal section; belongs to the class-I pyridoxal-phosphate-dependent aminotransferase family.</text>
</comment>
<evidence type="ECO:0000313" key="8">
    <source>
        <dbReference type="Proteomes" id="UP000516160"/>
    </source>
</evidence>
<dbReference type="CDD" id="cd07377">
    <property type="entry name" value="WHTH_GntR"/>
    <property type="match status" value="1"/>
</dbReference>
<evidence type="ECO:0000256" key="5">
    <source>
        <dbReference type="ARBA" id="ARBA00023163"/>
    </source>
</evidence>
<dbReference type="PANTHER" id="PTHR46577:SF2">
    <property type="entry name" value="TRANSCRIPTIONAL REGULATORY PROTEIN"/>
    <property type="match status" value="1"/>
</dbReference>
<dbReference type="InterPro" id="IPR015421">
    <property type="entry name" value="PyrdxlP-dep_Trfase_major"/>
</dbReference>
<dbReference type="InterPro" id="IPR000524">
    <property type="entry name" value="Tscrpt_reg_HTH_GntR"/>
</dbReference>
<dbReference type="AlphaFoldDB" id="A0A7G9W661"/>
<keyword evidence="5" id="KW-0804">Transcription</keyword>
<dbReference type="CDD" id="cd00609">
    <property type="entry name" value="AAT_like"/>
    <property type="match status" value="1"/>
</dbReference>
<proteinExistence type="inferred from homology"/>
<keyword evidence="3" id="KW-0805">Transcription regulation</keyword>
<dbReference type="GO" id="GO:0003677">
    <property type="term" value="F:DNA binding"/>
    <property type="evidence" value="ECO:0007669"/>
    <property type="project" value="UniProtKB-KW"/>
</dbReference>
<dbReference type="Gene3D" id="1.10.10.10">
    <property type="entry name" value="Winged helix-like DNA-binding domain superfamily/Winged helix DNA-binding domain"/>
    <property type="match status" value="1"/>
</dbReference>
<dbReference type="Pfam" id="PF00392">
    <property type="entry name" value="GntR"/>
    <property type="match status" value="1"/>
</dbReference>
<protein>
    <submittedName>
        <fullName evidence="7">PLP-dependent aminotransferase family protein</fullName>
    </submittedName>
</protein>
<dbReference type="EMBL" id="CP058559">
    <property type="protein sequence ID" value="QNO14173.1"/>
    <property type="molecule type" value="Genomic_DNA"/>
</dbReference>
<dbReference type="InterPro" id="IPR036390">
    <property type="entry name" value="WH_DNA-bd_sf"/>
</dbReference>
<evidence type="ECO:0000256" key="1">
    <source>
        <dbReference type="ARBA" id="ARBA00005384"/>
    </source>
</evidence>
<dbReference type="InterPro" id="IPR036388">
    <property type="entry name" value="WH-like_DNA-bd_sf"/>
</dbReference>
<reference evidence="7 8" key="1">
    <citation type="submission" date="2020-07" db="EMBL/GenBank/DDBJ databases">
        <title>Alkalicella. sp. LB2 genome.</title>
        <authorList>
            <person name="Postec A."/>
            <person name="Quemeneur M."/>
        </authorList>
    </citation>
    <scope>NUCLEOTIDE SEQUENCE [LARGE SCALE GENOMIC DNA]</scope>
    <source>
        <strain evidence="7 8">LB2</strain>
    </source>
</reference>
<dbReference type="SUPFAM" id="SSF46785">
    <property type="entry name" value="Winged helix' DNA-binding domain"/>
    <property type="match status" value="1"/>
</dbReference>
<organism evidence="7 8">
    <name type="scientific">Alkalicella caledoniensis</name>
    <dbReference type="NCBI Taxonomy" id="2731377"/>
    <lineage>
        <taxon>Bacteria</taxon>
        <taxon>Bacillati</taxon>
        <taxon>Bacillota</taxon>
        <taxon>Clostridia</taxon>
        <taxon>Eubacteriales</taxon>
        <taxon>Proteinivoracaceae</taxon>
        <taxon>Alkalicella</taxon>
    </lineage>
</organism>
<dbReference type="InterPro" id="IPR015424">
    <property type="entry name" value="PyrdxlP-dep_Trfase"/>
</dbReference>